<keyword evidence="4" id="KW-1185">Reference proteome</keyword>
<dbReference type="InterPro" id="IPR007527">
    <property type="entry name" value="Znf_SWIM"/>
</dbReference>
<feature type="domain" description="SWIM-type" evidence="2">
    <location>
        <begin position="72"/>
        <end position="107"/>
    </location>
</feature>
<keyword evidence="1" id="KW-0479">Metal-binding</keyword>
<gene>
    <name evidence="3" type="ORF">RN001_012422</name>
</gene>
<keyword evidence="1" id="KW-0862">Zinc</keyword>
<protein>
    <recommendedName>
        <fullName evidence="2">SWIM-type domain-containing protein</fullName>
    </recommendedName>
</protein>
<name>A0AAN7SPH2_9COLE</name>
<proteinExistence type="predicted"/>
<dbReference type="GO" id="GO:0008270">
    <property type="term" value="F:zinc ion binding"/>
    <property type="evidence" value="ECO:0007669"/>
    <property type="project" value="UniProtKB-KW"/>
</dbReference>
<evidence type="ECO:0000313" key="4">
    <source>
        <dbReference type="Proteomes" id="UP001353858"/>
    </source>
</evidence>
<evidence type="ECO:0000313" key="3">
    <source>
        <dbReference type="EMBL" id="KAK4876000.1"/>
    </source>
</evidence>
<reference evidence="4" key="1">
    <citation type="submission" date="2023-01" db="EMBL/GenBank/DDBJ databases">
        <title>Key to firefly adult light organ development and bioluminescence: homeobox transcription factors regulate luciferase expression and transportation to peroxisome.</title>
        <authorList>
            <person name="Fu X."/>
        </authorList>
    </citation>
    <scope>NUCLEOTIDE SEQUENCE [LARGE SCALE GENOMIC DNA]</scope>
</reference>
<dbReference type="PROSITE" id="PS50966">
    <property type="entry name" value="ZF_SWIM"/>
    <property type="match status" value="1"/>
</dbReference>
<dbReference type="Proteomes" id="UP001353858">
    <property type="component" value="Unassembled WGS sequence"/>
</dbReference>
<accession>A0AAN7SPH2</accession>
<dbReference type="AlphaFoldDB" id="A0AAN7SPH2"/>
<evidence type="ECO:0000259" key="2">
    <source>
        <dbReference type="PROSITE" id="PS50966"/>
    </source>
</evidence>
<organism evidence="3 4">
    <name type="scientific">Aquatica leii</name>
    <dbReference type="NCBI Taxonomy" id="1421715"/>
    <lineage>
        <taxon>Eukaryota</taxon>
        <taxon>Metazoa</taxon>
        <taxon>Ecdysozoa</taxon>
        <taxon>Arthropoda</taxon>
        <taxon>Hexapoda</taxon>
        <taxon>Insecta</taxon>
        <taxon>Pterygota</taxon>
        <taxon>Neoptera</taxon>
        <taxon>Endopterygota</taxon>
        <taxon>Coleoptera</taxon>
        <taxon>Polyphaga</taxon>
        <taxon>Elateriformia</taxon>
        <taxon>Elateroidea</taxon>
        <taxon>Lampyridae</taxon>
        <taxon>Luciolinae</taxon>
        <taxon>Aquatica</taxon>
    </lineage>
</organism>
<sequence length="159" mass="17831">MDTIRFSVMDYFNYLKGDQNSRCVYEGEEVLSAGHIIFCGCRGKKKDLLEIVSLCLQTTALKNFPHTIQGNFLINKNQATVGTMVCSCKAGNGGRCKHISATLLFCTRITLEKLEPVSQTDLKCVWSMRKAETKNMYEAVSIDEMPCFKNKVSPSVNIQ</sequence>
<dbReference type="EMBL" id="JARPUR010000005">
    <property type="protein sequence ID" value="KAK4876000.1"/>
    <property type="molecule type" value="Genomic_DNA"/>
</dbReference>
<comment type="caution">
    <text evidence="3">The sequence shown here is derived from an EMBL/GenBank/DDBJ whole genome shotgun (WGS) entry which is preliminary data.</text>
</comment>
<keyword evidence="1" id="KW-0863">Zinc-finger</keyword>
<evidence type="ECO:0000256" key="1">
    <source>
        <dbReference type="PROSITE-ProRule" id="PRU00325"/>
    </source>
</evidence>